<dbReference type="EMBL" id="CP054038">
    <property type="protein sequence ID" value="QKJ19966.1"/>
    <property type="molecule type" value="Genomic_DNA"/>
</dbReference>
<feature type="region of interest" description="Disordered" evidence="1">
    <location>
        <begin position="1"/>
        <end position="80"/>
    </location>
</feature>
<accession>A0A7D4U8F8</accession>
<protein>
    <submittedName>
        <fullName evidence="2">Uncharacterized protein</fullName>
    </submittedName>
</protein>
<proteinExistence type="predicted"/>
<dbReference type="Proteomes" id="UP000502498">
    <property type="component" value="Chromosome"/>
</dbReference>
<dbReference type="AlphaFoldDB" id="A0A7D4U8F8"/>
<name>A0A7D4U8F8_9MICO</name>
<feature type="compositionally biased region" description="Low complexity" evidence="1">
    <location>
        <begin position="70"/>
        <end position="80"/>
    </location>
</feature>
<reference evidence="2 3" key="1">
    <citation type="submission" date="2020-05" db="EMBL/GenBank/DDBJ databases">
        <title>Strain PA2F3 complete genome.</title>
        <authorList>
            <person name="Kim Y.-S."/>
            <person name="Kim S.-J."/>
            <person name="Jung H.-k."/>
            <person name="Kim S.-E."/>
            <person name="Kim K.-H."/>
        </authorList>
    </citation>
    <scope>NUCLEOTIDE SEQUENCE [LARGE SCALE GENOMIC DNA]</scope>
    <source>
        <strain evidence="2 3">PA2F3</strain>
    </source>
</reference>
<sequence>MAGHASGRPTTAAGSGIRATAQHPHPTTAAGSGIRATDRRSGCRELPRSWEPSQDSHAAGTRRARGGHAAGRARGASLTS</sequence>
<dbReference type="RefSeq" id="WP_172990402.1">
    <property type="nucleotide sequence ID" value="NZ_CP054038.1"/>
</dbReference>
<evidence type="ECO:0000313" key="2">
    <source>
        <dbReference type="EMBL" id="QKJ19966.1"/>
    </source>
</evidence>
<evidence type="ECO:0000313" key="3">
    <source>
        <dbReference type="Proteomes" id="UP000502498"/>
    </source>
</evidence>
<evidence type="ECO:0000256" key="1">
    <source>
        <dbReference type="SAM" id="MobiDB-lite"/>
    </source>
</evidence>
<organism evidence="2 3">
    <name type="scientific">Microbacterium hominis</name>
    <dbReference type="NCBI Taxonomy" id="162426"/>
    <lineage>
        <taxon>Bacteria</taxon>
        <taxon>Bacillati</taxon>
        <taxon>Actinomycetota</taxon>
        <taxon>Actinomycetes</taxon>
        <taxon>Micrococcales</taxon>
        <taxon>Microbacteriaceae</taxon>
        <taxon>Microbacterium</taxon>
    </lineage>
</organism>
<feature type="compositionally biased region" description="Low complexity" evidence="1">
    <location>
        <begin position="19"/>
        <end position="30"/>
    </location>
</feature>
<gene>
    <name evidence="2" type="ORF">HQM25_11775</name>
</gene>
<feature type="compositionally biased region" description="Basic and acidic residues" evidence="1">
    <location>
        <begin position="36"/>
        <end position="48"/>
    </location>
</feature>